<feature type="transmembrane region" description="Helical" evidence="1">
    <location>
        <begin position="70"/>
        <end position="91"/>
    </location>
</feature>
<keyword evidence="1" id="KW-0472">Membrane</keyword>
<dbReference type="EMBL" id="KC810033">
    <property type="protein sequence ID" value="AGO87432.1"/>
    <property type="molecule type" value="Genomic_DNA"/>
</dbReference>
<sequence>MQGETAYLAHGISELIGSTARQCLAVLERLMVNRWEIKSILVTVSLIYLLLYLMSPVVEELMYLFSSNLPASLFTLVWYLILVPVTISLYLININHLKRSKSIWLAILVSAPFAVLSITQDSEFQNLFNDFSSSAQYHKNLSALNWHLSDTVSISNFIQQAESLDPGEFAD</sequence>
<keyword evidence="1" id="KW-0812">Transmembrane</keyword>
<evidence type="ECO:0000256" key="1">
    <source>
        <dbReference type="SAM" id="Phobius"/>
    </source>
</evidence>
<dbReference type="AlphaFoldDB" id="S4W2Z8"/>
<organism evidence="2">
    <name type="scientific">uncultured bacterium B26B6</name>
    <dbReference type="NCBI Taxonomy" id="1329636"/>
    <lineage>
        <taxon>Bacteria</taxon>
        <taxon>environmental samples</taxon>
    </lineage>
</organism>
<keyword evidence="1" id="KW-1133">Transmembrane helix</keyword>
<name>S4W2Z8_9BACT</name>
<accession>S4W2Z8</accession>
<feature type="transmembrane region" description="Helical" evidence="1">
    <location>
        <begin position="39"/>
        <end position="58"/>
    </location>
</feature>
<evidence type="ECO:0000313" key="2">
    <source>
        <dbReference type="EMBL" id="AGO87432.1"/>
    </source>
</evidence>
<proteinExistence type="predicted"/>
<feature type="transmembrane region" description="Helical" evidence="1">
    <location>
        <begin position="103"/>
        <end position="120"/>
    </location>
</feature>
<protein>
    <submittedName>
        <fullName evidence="2">Uncharacterized protein</fullName>
    </submittedName>
</protein>
<reference evidence="2" key="1">
    <citation type="submission" date="2013-03" db="EMBL/GenBank/DDBJ databases">
        <authorList>
            <person name="Ballestriero F."/>
        </authorList>
    </citation>
    <scope>NUCLEOTIDE SEQUENCE</scope>
</reference>